<feature type="signal peptide" evidence="1">
    <location>
        <begin position="1"/>
        <end position="18"/>
    </location>
</feature>
<proteinExistence type="predicted"/>
<keyword evidence="1" id="KW-0732">Signal</keyword>
<organism evidence="2 3">
    <name type="scientific">Aureobasidium subglaciale (strain EXF-2481)</name>
    <name type="common">Aureobasidium pullulans var. subglaciale</name>
    <dbReference type="NCBI Taxonomy" id="1043005"/>
    <lineage>
        <taxon>Eukaryota</taxon>
        <taxon>Fungi</taxon>
        <taxon>Dikarya</taxon>
        <taxon>Ascomycota</taxon>
        <taxon>Pezizomycotina</taxon>
        <taxon>Dothideomycetes</taxon>
        <taxon>Dothideomycetidae</taxon>
        <taxon>Dothideales</taxon>
        <taxon>Saccotheciaceae</taxon>
        <taxon>Aureobasidium</taxon>
    </lineage>
</organism>
<dbReference type="Proteomes" id="UP000030641">
    <property type="component" value="Unassembled WGS sequence"/>
</dbReference>
<evidence type="ECO:0000313" key="2">
    <source>
        <dbReference type="EMBL" id="KEQ99801.1"/>
    </source>
</evidence>
<dbReference type="AlphaFoldDB" id="A0A074ZN50"/>
<dbReference type="OrthoDB" id="5385013at2759"/>
<dbReference type="InParanoid" id="A0A074ZN50"/>
<sequence length="418" mass="42824">MRLATPLTALALVGCAFADSVLQNACSCEAVTETVTVSICQSGTALASAVSSKSFSTITSYSTLTNFVTVTPSQTLAGPISSSAAVLSSSSGYSFIAQDSTTSWIGGASPDASFSSFVTETVQVTVFPVPSGDAEVTITQTTILTVTPPAVTSFVPQPSMVSAASSEDETTTSTVTSYLTKSVISVHTVYLTSKHSKSATSHSIHTVTGPPTSTTITVKAASTSESVCSVSYVDVTTDITYTVLATASAGFTSALNSAGNLSSLAGAASASNATLHHFTTLTGSSHQSSSWLAGWSLTDSVASPTISLISSVSISAVSQQAPGKNGTLSTASVTGYVPFMPGPVMSLSAIALLRPSSTLTKMYTNTSSAMPMPTVCGEHGNFTLNVSTHFTKVAYVTKLIPHTVGRRSRLRRAHTTHI</sequence>
<gene>
    <name evidence="2" type="ORF">AUEXF2481DRAFT_198399</name>
</gene>
<dbReference type="GeneID" id="25362438"/>
<feature type="chain" id="PRO_5001704173" evidence="1">
    <location>
        <begin position="19"/>
        <end position="418"/>
    </location>
</feature>
<keyword evidence="3" id="KW-1185">Reference proteome</keyword>
<accession>A0A074ZN50</accession>
<evidence type="ECO:0000313" key="3">
    <source>
        <dbReference type="Proteomes" id="UP000030641"/>
    </source>
</evidence>
<dbReference type="RefSeq" id="XP_013348466.1">
    <property type="nucleotide sequence ID" value="XM_013493012.1"/>
</dbReference>
<dbReference type="EMBL" id="KL584750">
    <property type="protein sequence ID" value="KEQ99801.1"/>
    <property type="molecule type" value="Genomic_DNA"/>
</dbReference>
<dbReference type="PROSITE" id="PS51257">
    <property type="entry name" value="PROKAR_LIPOPROTEIN"/>
    <property type="match status" value="1"/>
</dbReference>
<name>A0A074ZN50_AURSE</name>
<reference evidence="2 3" key="1">
    <citation type="journal article" date="2014" name="BMC Genomics">
        <title>Genome sequencing of four Aureobasidium pullulans varieties: biotechnological potential, stress tolerance, and description of new species.</title>
        <authorList>
            <person name="Gostin Ar C."/>
            <person name="Ohm R.A."/>
            <person name="Kogej T."/>
            <person name="Sonjak S."/>
            <person name="Turk M."/>
            <person name="Zajc J."/>
            <person name="Zalar P."/>
            <person name="Grube M."/>
            <person name="Sun H."/>
            <person name="Han J."/>
            <person name="Sharma A."/>
            <person name="Chiniquy J."/>
            <person name="Ngan C.Y."/>
            <person name="Lipzen A."/>
            <person name="Barry K."/>
            <person name="Grigoriev I.V."/>
            <person name="Gunde-Cimerman N."/>
        </authorList>
    </citation>
    <scope>NUCLEOTIDE SEQUENCE [LARGE SCALE GENOMIC DNA]</scope>
    <source>
        <strain evidence="2 3">EXF-2481</strain>
    </source>
</reference>
<protein>
    <submittedName>
        <fullName evidence="2">Uncharacterized protein</fullName>
    </submittedName>
</protein>
<dbReference type="HOGENOM" id="CLU_668994_0_0_1"/>
<evidence type="ECO:0000256" key="1">
    <source>
        <dbReference type="SAM" id="SignalP"/>
    </source>
</evidence>